<dbReference type="EC" id="2.7.1.67" evidence="2"/>
<evidence type="ECO:0000259" key="6">
    <source>
        <dbReference type="PROSITE" id="PS50290"/>
    </source>
</evidence>
<reference evidence="9" key="1">
    <citation type="submission" date="2017-02" db="UniProtKB">
        <authorList>
            <consortium name="WormBaseParasite"/>
        </authorList>
    </citation>
    <scope>IDENTIFICATION</scope>
</reference>
<dbReference type="PANTHER" id="PTHR10048">
    <property type="entry name" value="PHOSPHATIDYLINOSITOL KINASE"/>
    <property type="match status" value="1"/>
</dbReference>
<dbReference type="AlphaFoldDB" id="A0A0R3WNF6"/>
<dbReference type="InterPro" id="IPR036940">
    <property type="entry name" value="PI3/4_kinase_cat_sf"/>
</dbReference>
<comment type="catalytic activity">
    <reaction evidence="1">
        <text>a 1,2-diacyl-sn-glycero-3-phospho-(1D-myo-inositol) + ATP = a 1,2-diacyl-sn-glycero-3-phospho-(1D-myo-inositol 4-phosphate) + ADP + H(+)</text>
        <dbReference type="Rhea" id="RHEA:19877"/>
        <dbReference type="ChEBI" id="CHEBI:15378"/>
        <dbReference type="ChEBI" id="CHEBI:30616"/>
        <dbReference type="ChEBI" id="CHEBI:57880"/>
        <dbReference type="ChEBI" id="CHEBI:58178"/>
        <dbReference type="ChEBI" id="CHEBI:456216"/>
        <dbReference type="EC" id="2.7.1.67"/>
    </reaction>
</comment>
<evidence type="ECO:0000313" key="9">
    <source>
        <dbReference type="WBParaSite" id="TTAC_0000229401-mRNA-1"/>
    </source>
</evidence>
<dbReference type="InterPro" id="IPR018936">
    <property type="entry name" value="PI3/4_kinase_CS"/>
</dbReference>
<dbReference type="Pfam" id="PF00454">
    <property type="entry name" value="PI3_PI4_kinase"/>
    <property type="match status" value="1"/>
</dbReference>
<dbReference type="Proteomes" id="UP000274429">
    <property type="component" value="Unassembled WGS sequence"/>
</dbReference>
<organism evidence="9">
    <name type="scientific">Hydatigena taeniaeformis</name>
    <name type="common">Feline tapeworm</name>
    <name type="synonym">Taenia taeniaeformis</name>
    <dbReference type="NCBI Taxonomy" id="6205"/>
    <lineage>
        <taxon>Eukaryota</taxon>
        <taxon>Metazoa</taxon>
        <taxon>Spiralia</taxon>
        <taxon>Lophotrochozoa</taxon>
        <taxon>Platyhelminthes</taxon>
        <taxon>Cestoda</taxon>
        <taxon>Eucestoda</taxon>
        <taxon>Cyclophyllidea</taxon>
        <taxon>Taeniidae</taxon>
        <taxon>Hydatigera</taxon>
    </lineage>
</organism>
<reference evidence="7 8" key="2">
    <citation type="submission" date="2018-11" db="EMBL/GenBank/DDBJ databases">
        <authorList>
            <consortium name="Pathogen Informatics"/>
        </authorList>
    </citation>
    <scope>NUCLEOTIDE SEQUENCE [LARGE SCALE GENOMIC DNA]</scope>
</reference>
<evidence type="ECO:0000256" key="5">
    <source>
        <dbReference type="SAM" id="MobiDB-lite"/>
    </source>
</evidence>
<dbReference type="STRING" id="6205.A0A0R3WNF6"/>
<dbReference type="FunFam" id="1.10.1070.11:FF:000016">
    <property type="entry name" value="PIK1p Phosphatidylinositol 4-kinase"/>
    <property type="match status" value="1"/>
</dbReference>
<evidence type="ECO:0000256" key="4">
    <source>
        <dbReference type="ARBA" id="ARBA00022777"/>
    </source>
</evidence>
<evidence type="ECO:0000256" key="3">
    <source>
        <dbReference type="ARBA" id="ARBA00022679"/>
    </source>
</evidence>
<keyword evidence="3" id="KW-0808">Transferase</keyword>
<feature type="compositionally biased region" description="Low complexity" evidence="5">
    <location>
        <begin position="26"/>
        <end position="38"/>
    </location>
</feature>
<dbReference type="PROSITE" id="PS00915">
    <property type="entry name" value="PI3_4_KINASE_1"/>
    <property type="match status" value="1"/>
</dbReference>
<dbReference type="InterPro" id="IPR000403">
    <property type="entry name" value="PI3/4_kinase_cat_dom"/>
</dbReference>
<feature type="domain" description="PI3K/PI4K catalytic" evidence="6">
    <location>
        <begin position="88"/>
        <end position="354"/>
    </location>
</feature>
<keyword evidence="8" id="KW-1185">Reference proteome</keyword>
<evidence type="ECO:0000256" key="1">
    <source>
        <dbReference type="ARBA" id="ARBA00001686"/>
    </source>
</evidence>
<dbReference type="InterPro" id="IPR011009">
    <property type="entry name" value="Kinase-like_dom_sf"/>
</dbReference>
<name>A0A0R3WNF6_HYDTA</name>
<feature type="compositionally biased region" description="Polar residues" evidence="5">
    <location>
        <begin position="10"/>
        <end position="24"/>
    </location>
</feature>
<dbReference type="GO" id="GO:0005737">
    <property type="term" value="C:cytoplasm"/>
    <property type="evidence" value="ECO:0007669"/>
    <property type="project" value="TreeGrafter"/>
</dbReference>
<dbReference type="GO" id="GO:0046854">
    <property type="term" value="P:phosphatidylinositol phosphate biosynthetic process"/>
    <property type="evidence" value="ECO:0007669"/>
    <property type="project" value="InterPro"/>
</dbReference>
<dbReference type="PROSITE" id="PS50290">
    <property type="entry name" value="PI3_4_KINASE_3"/>
    <property type="match status" value="1"/>
</dbReference>
<dbReference type="InterPro" id="IPR015433">
    <property type="entry name" value="PI3/4_kinase"/>
</dbReference>
<protein>
    <recommendedName>
        <fullName evidence="2">1-phosphatidylinositol 4-kinase</fullName>
        <ecNumber evidence="2">2.7.1.67</ecNumber>
    </recommendedName>
</protein>
<dbReference type="SMART" id="SM00146">
    <property type="entry name" value="PI3Kc"/>
    <property type="match status" value="1"/>
</dbReference>
<dbReference type="PROSITE" id="PS00916">
    <property type="entry name" value="PI3_4_KINASE_2"/>
    <property type="match status" value="1"/>
</dbReference>
<dbReference type="Gene3D" id="3.30.1010.10">
    <property type="entry name" value="Phosphatidylinositol 3-kinase Catalytic Subunit, Chain A, domain 4"/>
    <property type="match status" value="1"/>
</dbReference>
<dbReference type="OrthoDB" id="10264149at2759"/>
<evidence type="ECO:0000313" key="7">
    <source>
        <dbReference type="EMBL" id="VDM19496.1"/>
    </source>
</evidence>
<dbReference type="SUPFAM" id="SSF56112">
    <property type="entry name" value="Protein kinase-like (PK-like)"/>
    <property type="match status" value="1"/>
</dbReference>
<dbReference type="GO" id="GO:0004430">
    <property type="term" value="F:1-phosphatidylinositol 4-kinase activity"/>
    <property type="evidence" value="ECO:0007669"/>
    <property type="project" value="UniProtKB-EC"/>
</dbReference>
<feature type="compositionally biased region" description="Basic and acidic residues" evidence="5">
    <location>
        <begin position="39"/>
        <end position="48"/>
    </location>
</feature>
<dbReference type="GO" id="GO:0016020">
    <property type="term" value="C:membrane"/>
    <property type="evidence" value="ECO:0007669"/>
    <property type="project" value="TreeGrafter"/>
</dbReference>
<feature type="region of interest" description="Disordered" evidence="5">
    <location>
        <begin position="1"/>
        <end position="49"/>
    </location>
</feature>
<sequence>DSGESLGVCDSSTPAASTIATEGGSNEDSTNSTSTSRDTNQKEGENEKTVNYVTAKAVREQLVQNTACHLQRTFGSDPEDPSATVLKESWELKAQRIKEASPWGHLPGWQLAAVIVKVGDDLRQEQLAYQLLSYLKEIWANHSIALWLRPLKIVVTSPDSGLIEVVKDTVSLHQIRRHARLSLRDYIIREHGHPNSEGFLSAQRNFVESCAAYSLVGYLLQVKDRHNGNILIDKEGHVVHIDYGFILSASPGRNLGFESSPFKLTAEQVEVMGGVDGDMFNYFKWLIVQGLLTARKHRDEIFDVGRSGALQQRFMLNSTDDQVALSVDHLISQSLNSLSTRLYDNYQYYVNGIH</sequence>
<keyword evidence="4" id="KW-0418">Kinase</keyword>
<dbReference type="WBParaSite" id="TTAC_0000229401-mRNA-1">
    <property type="protein sequence ID" value="TTAC_0000229401-mRNA-1"/>
    <property type="gene ID" value="TTAC_0000229401"/>
</dbReference>
<evidence type="ECO:0000313" key="8">
    <source>
        <dbReference type="Proteomes" id="UP000274429"/>
    </source>
</evidence>
<evidence type="ECO:0000256" key="2">
    <source>
        <dbReference type="ARBA" id="ARBA00012169"/>
    </source>
</evidence>
<dbReference type="PANTHER" id="PTHR10048:SF22">
    <property type="entry name" value="PHOSPHATIDYLINOSITOL 4-KINASE BETA"/>
    <property type="match status" value="1"/>
</dbReference>
<accession>A0A0R3WNF6</accession>
<dbReference type="Gene3D" id="1.10.1070.11">
    <property type="entry name" value="Phosphatidylinositol 3-/4-kinase, catalytic domain"/>
    <property type="match status" value="1"/>
</dbReference>
<dbReference type="CDD" id="cd05168">
    <property type="entry name" value="PI4Kc_III_beta"/>
    <property type="match status" value="1"/>
</dbReference>
<gene>
    <name evidence="7" type="ORF">TTAC_LOCUS2281</name>
</gene>
<dbReference type="InterPro" id="IPR057754">
    <property type="entry name" value="PI4-kinase_beta/PIK1_cat"/>
</dbReference>
<proteinExistence type="predicted"/>
<dbReference type="EMBL" id="UYWX01000923">
    <property type="protein sequence ID" value="VDM19496.1"/>
    <property type="molecule type" value="Genomic_DNA"/>
</dbReference>
<dbReference type="GO" id="GO:0048015">
    <property type="term" value="P:phosphatidylinositol-mediated signaling"/>
    <property type="evidence" value="ECO:0007669"/>
    <property type="project" value="TreeGrafter"/>
</dbReference>